<dbReference type="PANTHER" id="PTHR30537">
    <property type="entry name" value="HTH-TYPE TRANSCRIPTIONAL REGULATOR"/>
    <property type="match status" value="1"/>
</dbReference>
<dbReference type="KEGG" id="span:AWL63_05385"/>
<comment type="similarity">
    <text evidence="1">Belongs to the LysR transcriptional regulatory family.</text>
</comment>
<evidence type="ECO:0000256" key="1">
    <source>
        <dbReference type="ARBA" id="ARBA00009437"/>
    </source>
</evidence>
<protein>
    <submittedName>
        <fullName evidence="6">LysR family transcriptional regulator</fullName>
    </submittedName>
</protein>
<keyword evidence="3" id="KW-0238">DNA-binding</keyword>
<keyword evidence="2" id="KW-0805">Transcription regulation</keyword>
<proteinExistence type="inferred from homology"/>
<dbReference type="InterPro" id="IPR036388">
    <property type="entry name" value="WH-like_DNA-bd_sf"/>
</dbReference>
<dbReference type="AlphaFoldDB" id="A0A1B3Z7T6"/>
<evidence type="ECO:0000256" key="2">
    <source>
        <dbReference type="ARBA" id="ARBA00023015"/>
    </source>
</evidence>
<evidence type="ECO:0000259" key="5">
    <source>
        <dbReference type="PROSITE" id="PS50931"/>
    </source>
</evidence>
<dbReference type="PROSITE" id="PS50931">
    <property type="entry name" value="HTH_LYSR"/>
    <property type="match status" value="1"/>
</dbReference>
<keyword evidence="7" id="KW-1185">Reference proteome</keyword>
<dbReference type="Gene3D" id="3.40.190.290">
    <property type="match status" value="1"/>
</dbReference>
<organism evidence="6 7">
    <name type="scientific">Sphingomonas panacis</name>
    <dbReference type="NCBI Taxonomy" id="1560345"/>
    <lineage>
        <taxon>Bacteria</taxon>
        <taxon>Pseudomonadati</taxon>
        <taxon>Pseudomonadota</taxon>
        <taxon>Alphaproteobacteria</taxon>
        <taxon>Sphingomonadales</taxon>
        <taxon>Sphingomonadaceae</taxon>
        <taxon>Sphingomonas</taxon>
    </lineage>
</organism>
<dbReference type="GO" id="GO:0006351">
    <property type="term" value="P:DNA-templated transcription"/>
    <property type="evidence" value="ECO:0007669"/>
    <property type="project" value="TreeGrafter"/>
</dbReference>
<dbReference type="PANTHER" id="PTHR30537:SF3">
    <property type="entry name" value="TRANSCRIPTIONAL REGULATORY PROTEIN"/>
    <property type="match status" value="1"/>
</dbReference>
<dbReference type="Proteomes" id="UP000094256">
    <property type="component" value="Chromosome"/>
</dbReference>
<dbReference type="GO" id="GO:0043565">
    <property type="term" value="F:sequence-specific DNA binding"/>
    <property type="evidence" value="ECO:0007669"/>
    <property type="project" value="TreeGrafter"/>
</dbReference>
<feature type="domain" description="HTH lysR-type" evidence="5">
    <location>
        <begin position="8"/>
        <end position="60"/>
    </location>
</feature>
<keyword evidence="4" id="KW-0804">Transcription</keyword>
<dbReference type="OrthoDB" id="9812435at2"/>
<dbReference type="FunFam" id="1.10.10.10:FF:000001">
    <property type="entry name" value="LysR family transcriptional regulator"/>
    <property type="match status" value="1"/>
</dbReference>
<dbReference type="STRING" id="1560345.AWL63_05385"/>
<dbReference type="Gene3D" id="1.10.10.10">
    <property type="entry name" value="Winged helix-like DNA-binding domain superfamily/Winged helix DNA-binding domain"/>
    <property type="match status" value="1"/>
</dbReference>
<dbReference type="RefSeq" id="WP_069204059.1">
    <property type="nucleotide sequence ID" value="NZ_CP014168.1"/>
</dbReference>
<dbReference type="InterPro" id="IPR036390">
    <property type="entry name" value="WH_DNA-bd_sf"/>
</dbReference>
<evidence type="ECO:0000313" key="6">
    <source>
        <dbReference type="EMBL" id="AOH83485.1"/>
    </source>
</evidence>
<accession>A0A1B3Z7T6</accession>
<evidence type="ECO:0000256" key="4">
    <source>
        <dbReference type="ARBA" id="ARBA00023163"/>
    </source>
</evidence>
<dbReference type="Pfam" id="PF00126">
    <property type="entry name" value="HTH_1"/>
    <property type="match status" value="1"/>
</dbReference>
<reference evidence="6 7" key="1">
    <citation type="submission" date="2016-01" db="EMBL/GenBank/DDBJ databases">
        <title>Complete genome and mega plasmid sequence of Sphingomonas panacis DCY99 elicits systemic resistance in rice to Xanthomonas oryzae.</title>
        <authorList>
            <person name="Kim Y.J."/>
            <person name="Yang D.C."/>
            <person name="Sing P."/>
        </authorList>
    </citation>
    <scope>NUCLEOTIDE SEQUENCE [LARGE SCALE GENOMIC DNA]</scope>
    <source>
        <strain evidence="6 7">DCY99</strain>
    </source>
</reference>
<dbReference type="SUPFAM" id="SSF46785">
    <property type="entry name" value="Winged helix' DNA-binding domain"/>
    <property type="match status" value="1"/>
</dbReference>
<dbReference type="EMBL" id="CP014168">
    <property type="protein sequence ID" value="AOH83485.1"/>
    <property type="molecule type" value="Genomic_DNA"/>
</dbReference>
<sequence>MSDLVQNLRTFVRVAERLNFSTVAAQSHASHTTIARRIDQLEAHFGTRLLLRTTRRLALTREGERLLDHARAVIEEIDHAEADLGGAARARGVVRVGVTTALGLHYAERIVALHARHPDLRIEFAIADWQDTLDEAGLDLALRVGDPAPEASHASTLGKIARVLVAAPAYLVAHGAPATPADLLAHACIAYGYGPARATWDIAGQQWRVRGPFRANSSEAVYRAVASGLGIGLLPQIQVSGDIARGVLRPVLPEYGIAPLMLSVTHRYARMRMPARVRIVLDFLAAEFPNGPNPD</sequence>
<evidence type="ECO:0000256" key="3">
    <source>
        <dbReference type="ARBA" id="ARBA00023125"/>
    </source>
</evidence>
<dbReference type="CDD" id="cd08422">
    <property type="entry name" value="PBP2_CrgA_like"/>
    <property type="match status" value="1"/>
</dbReference>
<dbReference type="InterPro" id="IPR000847">
    <property type="entry name" value="LysR_HTH_N"/>
</dbReference>
<dbReference type="Pfam" id="PF03466">
    <property type="entry name" value="LysR_substrate"/>
    <property type="match status" value="1"/>
</dbReference>
<name>A0A1B3Z7T6_9SPHN</name>
<evidence type="ECO:0000313" key="7">
    <source>
        <dbReference type="Proteomes" id="UP000094256"/>
    </source>
</evidence>
<dbReference type="GO" id="GO:0003700">
    <property type="term" value="F:DNA-binding transcription factor activity"/>
    <property type="evidence" value="ECO:0007669"/>
    <property type="project" value="InterPro"/>
</dbReference>
<gene>
    <name evidence="6" type="ORF">AWL63_05385</name>
</gene>
<dbReference type="InterPro" id="IPR005119">
    <property type="entry name" value="LysR_subst-bd"/>
</dbReference>
<dbReference type="InterPro" id="IPR058163">
    <property type="entry name" value="LysR-type_TF_proteobact-type"/>
</dbReference>
<dbReference type="SUPFAM" id="SSF53850">
    <property type="entry name" value="Periplasmic binding protein-like II"/>
    <property type="match status" value="1"/>
</dbReference>